<name>A0ACB5QT79_9BURK</name>
<evidence type="ECO:0000313" key="2">
    <source>
        <dbReference type="Proteomes" id="UP001055013"/>
    </source>
</evidence>
<accession>A0ACB5QT79</accession>
<gene>
    <name evidence="1" type="ORF">CBA19CS22_15805</name>
</gene>
<comment type="caution">
    <text evidence="1">The sequence shown here is derived from an EMBL/GenBank/DDBJ whole genome shotgun (WGS) entry which is preliminary data.</text>
</comment>
<keyword evidence="1" id="KW-0489">Methyltransferase</keyword>
<sequence length="264" mass="28692">MTSPRRDEIDEINAIGTIDHKAPHEPLTSYYSDEPARRLWLRGIFDRTASDYDAIERAMAFGSGSWYRNRALRSAGLARGMRVLDVGMGTGLVTKEAVAITGDAALVTGVDPSPGMVGEAHLPMGVETRIGTAENLPCDSAVYDFLSMGFALRHVSDLAKAFDEYFRVLAPGGRLCVLEITRPAHGMGVAALKFYMRGVVPMIARIVGKKGESVELMRYYWDTIEACVPPDAVIAAIERAGFANVRRDVELGIFSAYCATKPAA</sequence>
<organism evidence="1 2">
    <name type="scientific">Caballeronia novacaledonica</name>
    <dbReference type="NCBI Taxonomy" id="1544861"/>
    <lineage>
        <taxon>Bacteria</taxon>
        <taxon>Pseudomonadati</taxon>
        <taxon>Pseudomonadota</taxon>
        <taxon>Betaproteobacteria</taxon>
        <taxon>Burkholderiales</taxon>
        <taxon>Burkholderiaceae</taxon>
        <taxon>Caballeronia</taxon>
    </lineage>
</organism>
<proteinExistence type="predicted"/>
<dbReference type="Proteomes" id="UP001055013">
    <property type="component" value="Unassembled WGS sequence"/>
</dbReference>
<keyword evidence="1" id="KW-0808">Transferase</keyword>
<evidence type="ECO:0000313" key="1">
    <source>
        <dbReference type="EMBL" id="GJH18025.1"/>
    </source>
</evidence>
<keyword evidence="2" id="KW-1185">Reference proteome</keyword>
<dbReference type="EMBL" id="BPUR01000008">
    <property type="protein sequence ID" value="GJH18025.1"/>
    <property type="molecule type" value="Genomic_DNA"/>
</dbReference>
<reference evidence="1" key="1">
    <citation type="submission" date="2021-09" db="EMBL/GenBank/DDBJ databases">
        <title>Isolation and characterization of 3-chlorobenzoate degrading bacteria from soils in Shizuoka.</title>
        <authorList>
            <person name="Ifat A."/>
            <person name="Ogawa N."/>
            <person name="Kimbara K."/>
            <person name="Moriuchi R."/>
            <person name="Dohra H."/>
            <person name="Shintani M."/>
        </authorList>
    </citation>
    <scope>NUCLEOTIDE SEQUENCE</scope>
    <source>
        <strain evidence="1">19CS2-2</strain>
    </source>
</reference>
<protein>
    <submittedName>
        <fullName evidence="1">Class I SAM-dependent methyltransferase</fullName>
    </submittedName>
</protein>